<dbReference type="SUPFAM" id="SSF56349">
    <property type="entry name" value="DNA breaking-rejoining enzymes"/>
    <property type="match status" value="1"/>
</dbReference>
<dbReference type="CDD" id="cd01184">
    <property type="entry name" value="INT_C_like_1"/>
    <property type="match status" value="1"/>
</dbReference>
<dbReference type="AlphaFoldDB" id="C7LPF7"/>
<gene>
    <name evidence="4" type="ordered locus">Dbac_0882</name>
</gene>
<organism evidence="4 5">
    <name type="scientific">Desulfomicrobium baculatum (strain DSM 4028 / VKM B-1378 / X)</name>
    <name type="common">Desulfovibrio baculatus</name>
    <dbReference type="NCBI Taxonomy" id="525897"/>
    <lineage>
        <taxon>Bacteria</taxon>
        <taxon>Pseudomonadati</taxon>
        <taxon>Thermodesulfobacteriota</taxon>
        <taxon>Desulfovibrionia</taxon>
        <taxon>Desulfovibrionales</taxon>
        <taxon>Desulfomicrobiaceae</taxon>
        <taxon>Desulfomicrobium</taxon>
    </lineage>
</organism>
<feature type="region of interest" description="Disordered" evidence="2">
    <location>
        <begin position="1"/>
        <end position="22"/>
    </location>
</feature>
<dbReference type="GO" id="GO:0006310">
    <property type="term" value="P:DNA recombination"/>
    <property type="evidence" value="ECO:0007669"/>
    <property type="project" value="UniProtKB-KW"/>
</dbReference>
<dbReference type="GO" id="GO:0015074">
    <property type="term" value="P:DNA integration"/>
    <property type="evidence" value="ECO:0007669"/>
    <property type="project" value="InterPro"/>
</dbReference>
<dbReference type="Proteomes" id="UP000002216">
    <property type="component" value="Chromosome"/>
</dbReference>
<dbReference type="EMBL" id="CP001629">
    <property type="protein sequence ID" value="ACU89000.1"/>
    <property type="molecule type" value="Genomic_DNA"/>
</dbReference>
<dbReference type="HOGENOM" id="CLU_397794_0_0_7"/>
<accession>C7LPF7</accession>
<reference evidence="4 5" key="1">
    <citation type="journal article" date="2009" name="Stand. Genomic Sci.">
        <title>Complete genome sequence of Desulfomicrobium baculatum type strain (X).</title>
        <authorList>
            <person name="Copeland A."/>
            <person name="Spring S."/>
            <person name="Goker M."/>
            <person name="Schneider S."/>
            <person name="Lapidus A."/>
            <person name="Del Rio T.G."/>
            <person name="Tice H."/>
            <person name="Cheng J.F."/>
            <person name="Chen F."/>
            <person name="Nolan M."/>
            <person name="Bruce D."/>
            <person name="Goodwin L."/>
            <person name="Pitluck S."/>
            <person name="Ivanova N."/>
            <person name="Mavrommatis K."/>
            <person name="Ovchinnikova G."/>
            <person name="Pati A."/>
            <person name="Chen A."/>
            <person name="Palaniappan K."/>
            <person name="Land M."/>
            <person name="Hauser L."/>
            <person name="Chang Y.J."/>
            <person name="Jeffries C.C."/>
            <person name="Meincke L."/>
            <person name="Sims D."/>
            <person name="Brettin T."/>
            <person name="Detter J.C."/>
            <person name="Han C."/>
            <person name="Chain P."/>
            <person name="Bristow J."/>
            <person name="Eisen J.A."/>
            <person name="Markowitz V."/>
            <person name="Hugenholtz P."/>
            <person name="Kyrpides N.C."/>
            <person name="Klenk H.P."/>
            <person name="Lucas S."/>
        </authorList>
    </citation>
    <scope>NUCLEOTIDE SEQUENCE [LARGE SCALE GENOMIC DNA]</scope>
    <source>
        <strain evidence="5">DSM 4028 / VKM B-1378 / X</strain>
    </source>
</reference>
<sequence length="692" mass="78642">MEKGQVSGGAAESLSGHGRKTRKRGRSYFGYIVERGSSLHFRISVPKQLRQAIGKTEIRLSLGSIAYTEARPRAYLLASRINMLFRFIAGKMKEGKQLDKSKLNSLMPKLLNWDLDYRESLLVNDYCGESKEDLARAFNEYGKEYSDRIYTSNEIDGSSVFDCIYGSIDDSDRDIKDVKHKSVKSIVSEMGCSESLASEMFDTFEDEIRTKESKVDGNVFQARGYFDRVSSIALKHTAKKVDGSFDINAAHKELSQYFLRSSEVESPLIFGVAQDVVRSDSDTSLGALVQQYVEKLDRSAGKANNKHGSKFKRRGLIELSLIVGKNAKVSNLTIDIIESYADKLKYIPTRLDIESMEYDINEYGVSRYASEALSNKTISKRLIDTRVFIDWLAGNRYIGKDHAESLMAIIGSGVKECKNQVDKEGGSPTRPYSMDELSGLFNIDSYLRWSKSKAYCFWAPLIALFTGMRMGEIMTLRRKDIKCTPDMLDCLVQANKKSNHKQKDGIYYIDLTSTKEKDLKTKSLSVYRPVPIHSFLIEIGLLDFVDKFSREEFIFRDGLMNNAGHENDYSRQFLNRYKLTDRFILHRRSLGIGRMKGETEGDMLDFHCFRNTVIARMKECYVNPEVRCEISGHSTGEEGTSNNESHNGYGGKFSVEQKLKDGIMKLDFHEQIPDLRLLAQSKWAKGGVKKRK</sequence>
<evidence type="ECO:0000256" key="1">
    <source>
        <dbReference type="ARBA" id="ARBA00023172"/>
    </source>
</evidence>
<dbReference type="InterPro" id="IPR011010">
    <property type="entry name" value="DNA_brk_join_enz"/>
</dbReference>
<feature type="domain" description="DUF6538" evidence="3">
    <location>
        <begin position="31"/>
        <end position="86"/>
    </location>
</feature>
<evidence type="ECO:0000256" key="2">
    <source>
        <dbReference type="SAM" id="MobiDB-lite"/>
    </source>
</evidence>
<dbReference type="InterPro" id="IPR013762">
    <property type="entry name" value="Integrase-like_cat_sf"/>
</dbReference>
<dbReference type="InterPro" id="IPR046668">
    <property type="entry name" value="DUF6538"/>
</dbReference>
<dbReference type="OrthoDB" id="9784724at2"/>
<dbReference type="Pfam" id="PF20172">
    <property type="entry name" value="DUF6538"/>
    <property type="match status" value="1"/>
</dbReference>
<dbReference type="RefSeq" id="WP_015773100.1">
    <property type="nucleotide sequence ID" value="NC_013173.1"/>
</dbReference>
<evidence type="ECO:0000313" key="4">
    <source>
        <dbReference type="EMBL" id="ACU89000.1"/>
    </source>
</evidence>
<dbReference type="STRING" id="525897.Dbac_0882"/>
<protein>
    <recommendedName>
        <fullName evidence="3">DUF6538 domain-containing protein</fullName>
    </recommendedName>
</protein>
<evidence type="ECO:0000313" key="5">
    <source>
        <dbReference type="Proteomes" id="UP000002216"/>
    </source>
</evidence>
<dbReference type="Gene3D" id="1.10.443.10">
    <property type="entry name" value="Intergrase catalytic core"/>
    <property type="match status" value="1"/>
</dbReference>
<keyword evidence="1" id="KW-0233">DNA recombination</keyword>
<dbReference type="GO" id="GO:0003677">
    <property type="term" value="F:DNA binding"/>
    <property type="evidence" value="ECO:0007669"/>
    <property type="project" value="InterPro"/>
</dbReference>
<proteinExistence type="predicted"/>
<keyword evidence="5" id="KW-1185">Reference proteome</keyword>
<dbReference type="KEGG" id="dba:Dbac_0882"/>
<dbReference type="eggNOG" id="COG0582">
    <property type="taxonomic scope" value="Bacteria"/>
</dbReference>
<evidence type="ECO:0000259" key="3">
    <source>
        <dbReference type="Pfam" id="PF20172"/>
    </source>
</evidence>
<name>C7LPF7_DESBD</name>